<evidence type="ECO:0000256" key="1">
    <source>
        <dbReference type="ARBA" id="ARBA00000677"/>
    </source>
</evidence>
<dbReference type="InterPro" id="IPR019533">
    <property type="entry name" value="Peptidase_S26"/>
</dbReference>
<dbReference type="PANTHER" id="PTHR43390:SF1">
    <property type="entry name" value="CHLOROPLAST PROCESSING PEPTIDASE"/>
    <property type="match status" value="1"/>
</dbReference>
<dbReference type="NCBIfam" id="TIGR02227">
    <property type="entry name" value="sigpep_I_bact"/>
    <property type="match status" value="1"/>
</dbReference>
<evidence type="ECO:0000313" key="9">
    <source>
        <dbReference type="EMBL" id="GAA1951451.1"/>
    </source>
</evidence>
<comment type="similarity">
    <text evidence="3 6">Belongs to the peptidase S26 family.</text>
</comment>
<feature type="transmembrane region" description="Helical" evidence="6">
    <location>
        <begin position="109"/>
        <end position="132"/>
    </location>
</feature>
<evidence type="ECO:0000256" key="2">
    <source>
        <dbReference type="ARBA" id="ARBA00004401"/>
    </source>
</evidence>
<evidence type="ECO:0000313" key="10">
    <source>
        <dbReference type="Proteomes" id="UP001499854"/>
    </source>
</evidence>
<keyword evidence="5 6" id="KW-0378">Hydrolase</keyword>
<dbReference type="EC" id="3.4.21.89" evidence="4 6"/>
<accession>A0ABP5BU69</accession>
<dbReference type="RefSeq" id="WP_344655054.1">
    <property type="nucleotide sequence ID" value="NZ_BAAAQM010000001.1"/>
</dbReference>
<reference evidence="10" key="1">
    <citation type="journal article" date="2019" name="Int. J. Syst. Evol. Microbiol.">
        <title>The Global Catalogue of Microorganisms (GCM) 10K type strain sequencing project: providing services to taxonomists for standard genome sequencing and annotation.</title>
        <authorList>
            <consortium name="The Broad Institute Genomics Platform"/>
            <consortium name="The Broad Institute Genome Sequencing Center for Infectious Disease"/>
            <person name="Wu L."/>
            <person name="Ma J."/>
        </authorList>
    </citation>
    <scope>NUCLEOTIDE SEQUENCE [LARGE SCALE GENOMIC DNA]</scope>
    <source>
        <strain evidence="10">JCM 16013</strain>
    </source>
</reference>
<keyword evidence="6" id="KW-0472">Membrane</keyword>
<evidence type="ECO:0000256" key="4">
    <source>
        <dbReference type="ARBA" id="ARBA00013208"/>
    </source>
</evidence>
<dbReference type="SUPFAM" id="SSF51306">
    <property type="entry name" value="LexA/Signal peptidase"/>
    <property type="match status" value="1"/>
</dbReference>
<evidence type="ECO:0000259" key="8">
    <source>
        <dbReference type="Pfam" id="PF10502"/>
    </source>
</evidence>
<feature type="domain" description="Peptidase S26" evidence="8">
    <location>
        <begin position="108"/>
        <end position="303"/>
    </location>
</feature>
<organism evidence="9 10">
    <name type="scientific">Catenulispora subtropica</name>
    <dbReference type="NCBI Taxonomy" id="450798"/>
    <lineage>
        <taxon>Bacteria</taxon>
        <taxon>Bacillati</taxon>
        <taxon>Actinomycetota</taxon>
        <taxon>Actinomycetes</taxon>
        <taxon>Catenulisporales</taxon>
        <taxon>Catenulisporaceae</taxon>
        <taxon>Catenulispora</taxon>
    </lineage>
</organism>
<sequence length="315" mass="33279">MAATEPDAAVGPEPGVPDSRDAVPSFDPAVSPFGTADAARNGAPFHDAPYDGGSYNGASYNEGSYNGGSYNDAAAPVRELPEPADPTPTRGGGRAKKAKRRRVPAWLEILGYVVVSLTLTSLIKTFLVQMYYIPSPSMEPTTYKGDRVFVDKVSTWVGGAPTRGQVIVFHDPHNWMLSSAGAQGGPLNIPDMLAAVGILPDQHDDLLIKRIIGVEGDTIECKSADGPVYRNGVALDESSYIMNGKAGRPCANGTYTVTVPKGNLWVLGDNREHSGDSSWNYIKKGGDAGFVPTGNVVGHVVGVVSWLRDDHPAGS</sequence>
<name>A0ABP5BU69_9ACTN</name>
<dbReference type="CDD" id="cd06530">
    <property type="entry name" value="S26_SPase_I"/>
    <property type="match status" value="1"/>
</dbReference>
<feature type="region of interest" description="Disordered" evidence="7">
    <location>
        <begin position="1"/>
        <end position="98"/>
    </location>
</feature>
<keyword evidence="6" id="KW-1133">Transmembrane helix</keyword>
<proteinExistence type="inferred from homology"/>
<dbReference type="Proteomes" id="UP001499854">
    <property type="component" value="Unassembled WGS sequence"/>
</dbReference>
<dbReference type="InterPro" id="IPR036286">
    <property type="entry name" value="LexA/Signal_pep-like_sf"/>
</dbReference>
<dbReference type="PANTHER" id="PTHR43390">
    <property type="entry name" value="SIGNAL PEPTIDASE I"/>
    <property type="match status" value="1"/>
</dbReference>
<keyword evidence="6" id="KW-0645">Protease</keyword>
<dbReference type="InterPro" id="IPR019758">
    <property type="entry name" value="Pept_S26A_signal_pept_1_CS"/>
</dbReference>
<comment type="caution">
    <text evidence="9">The sequence shown here is derived from an EMBL/GenBank/DDBJ whole genome shotgun (WGS) entry which is preliminary data.</text>
</comment>
<evidence type="ECO:0000256" key="7">
    <source>
        <dbReference type="SAM" id="MobiDB-lite"/>
    </source>
</evidence>
<evidence type="ECO:0000256" key="3">
    <source>
        <dbReference type="ARBA" id="ARBA00009370"/>
    </source>
</evidence>
<evidence type="ECO:0000256" key="5">
    <source>
        <dbReference type="ARBA" id="ARBA00022801"/>
    </source>
</evidence>
<dbReference type="Pfam" id="PF10502">
    <property type="entry name" value="Peptidase_S26"/>
    <property type="match status" value="1"/>
</dbReference>
<dbReference type="PRINTS" id="PR00727">
    <property type="entry name" value="LEADERPTASE"/>
</dbReference>
<comment type="catalytic activity">
    <reaction evidence="1 6">
        <text>Cleavage of hydrophobic, N-terminal signal or leader sequences from secreted and periplasmic proteins.</text>
        <dbReference type="EC" id="3.4.21.89"/>
    </reaction>
</comment>
<feature type="compositionally biased region" description="Polar residues" evidence="7">
    <location>
        <begin position="56"/>
        <end position="69"/>
    </location>
</feature>
<dbReference type="InterPro" id="IPR000223">
    <property type="entry name" value="Pept_S26A_signal_pept_1"/>
</dbReference>
<dbReference type="Gene3D" id="2.10.109.10">
    <property type="entry name" value="Umud Fragment, subunit A"/>
    <property type="match status" value="1"/>
</dbReference>
<evidence type="ECO:0000256" key="6">
    <source>
        <dbReference type="RuleBase" id="RU362042"/>
    </source>
</evidence>
<keyword evidence="10" id="KW-1185">Reference proteome</keyword>
<dbReference type="EMBL" id="BAAAQM010000001">
    <property type="protein sequence ID" value="GAA1951451.1"/>
    <property type="molecule type" value="Genomic_DNA"/>
</dbReference>
<keyword evidence="6" id="KW-0812">Transmembrane</keyword>
<protein>
    <recommendedName>
        <fullName evidence="4 6">Signal peptidase I</fullName>
        <ecNumber evidence="4 6">3.4.21.89</ecNumber>
    </recommendedName>
</protein>
<comment type="subcellular location">
    <subcellularLocation>
        <location evidence="2">Cell membrane</location>
        <topology evidence="2">Single-pass type II membrane protein</topology>
    </subcellularLocation>
    <subcellularLocation>
        <location evidence="6">Membrane</location>
        <topology evidence="6">Single-pass type II membrane protein</topology>
    </subcellularLocation>
</comment>
<gene>
    <name evidence="9" type="ORF">GCM10009838_03220</name>
</gene>
<dbReference type="PROSITE" id="PS00761">
    <property type="entry name" value="SPASE_I_3"/>
    <property type="match status" value="1"/>
</dbReference>